<dbReference type="AlphaFoldDB" id="X0UJ73"/>
<feature type="non-terminal residue" evidence="1">
    <location>
        <position position="52"/>
    </location>
</feature>
<organism evidence="1">
    <name type="scientific">marine sediment metagenome</name>
    <dbReference type="NCBI Taxonomy" id="412755"/>
    <lineage>
        <taxon>unclassified sequences</taxon>
        <taxon>metagenomes</taxon>
        <taxon>ecological metagenomes</taxon>
    </lineage>
</organism>
<accession>X0UJ73</accession>
<protein>
    <submittedName>
        <fullName evidence="1">Uncharacterized protein</fullName>
    </submittedName>
</protein>
<comment type="caution">
    <text evidence="1">The sequence shown here is derived from an EMBL/GenBank/DDBJ whole genome shotgun (WGS) entry which is preliminary data.</text>
</comment>
<dbReference type="PROSITE" id="PS51257">
    <property type="entry name" value="PROKAR_LIPOPROTEIN"/>
    <property type="match status" value="1"/>
</dbReference>
<sequence length="52" mass="5747">MRIITQPKILLPWIAFIVAALASSCSLGGAGLEAHRYESPSEYYLYLPKGYS</sequence>
<reference evidence="1" key="1">
    <citation type="journal article" date="2014" name="Front. Microbiol.">
        <title>High frequency of phylogenetically diverse reductive dehalogenase-homologous genes in deep subseafloor sedimentary metagenomes.</title>
        <authorList>
            <person name="Kawai M."/>
            <person name="Futagami T."/>
            <person name="Toyoda A."/>
            <person name="Takaki Y."/>
            <person name="Nishi S."/>
            <person name="Hori S."/>
            <person name="Arai W."/>
            <person name="Tsubouchi T."/>
            <person name="Morono Y."/>
            <person name="Uchiyama I."/>
            <person name="Ito T."/>
            <person name="Fujiyama A."/>
            <person name="Inagaki F."/>
            <person name="Takami H."/>
        </authorList>
    </citation>
    <scope>NUCLEOTIDE SEQUENCE</scope>
    <source>
        <strain evidence="1">Expedition CK06-06</strain>
    </source>
</reference>
<evidence type="ECO:0000313" key="1">
    <source>
        <dbReference type="EMBL" id="GAF88525.1"/>
    </source>
</evidence>
<gene>
    <name evidence="1" type="ORF">S01H1_23875</name>
</gene>
<dbReference type="EMBL" id="BARS01013954">
    <property type="protein sequence ID" value="GAF88525.1"/>
    <property type="molecule type" value="Genomic_DNA"/>
</dbReference>
<name>X0UJ73_9ZZZZ</name>
<proteinExistence type="predicted"/>